<dbReference type="PRINTS" id="PR00080">
    <property type="entry name" value="SDRFAMILY"/>
</dbReference>
<reference evidence="6" key="1">
    <citation type="journal article" date="2014" name="Int. J. Syst. Evol. Microbiol.">
        <title>Complete genome sequence of Corynebacterium casei LMG S-19264T (=DSM 44701T), isolated from a smear-ripened cheese.</title>
        <authorList>
            <consortium name="US DOE Joint Genome Institute (JGI-PGF)"/>
            <person name="Walter F."/>
            <person name="Albersmeier A."/>
            <person name="Kalinowski J."/>
            <person name="Ruckert C."/>
        </authorList>
    </citation>
    <scope>NUCLEOTIDE SEQUENCE</scope>
    <source>
        <strain evidence="6">JCM 4633</strain>
    </source>
</reference>
<dbReference type="RefSeq" id="WP_190108661.1">
    <property type="nucleotide sequence ID" value="NZ_BMVB01000003.1"/>
</dbReference>
<keyword evidence="2" id="KW-0560">Oxidoreductase</keyword>
<name>A0A918WDA1_STRCJ</name>
<gene>
    <name evidence="6" type="ORF">GCM10010507_13040</name>
</gene>
<feature type="region of interest" description="Disordered" evidence="4">
    <location>
        <begin position="1"/>
        <end position="25"/>
    </location>
</feature>
<dbReference type="InterPro" id="IPR057326">
    <property type="entry name" value="KR_dom"/>
</dbReference>
<dbReference type="GO" id="GO:0016491">
    <property type="term" value="F:oxidoreductase activity"/>
    <property type="evidence" value="ECO:0007669"/>
    <property type="project" value="UniProtKB-KW"/>
</dbReference>
<feature type="domain" description="Ketoreductase" evidence="5">
    <location>
        <begin position="38"/>
        <end position="224"/>
    </location>
</feature>
<dbReference type="PANTHER" id="PTHR44196">
    <property type="entry name" value="DEHYDROGENASE/REDUCTASE SDR FAMILY MEMBER 7B"/>
    <property type="match status" value="1"/>
</dbReference>
<protein>
    <recommendedName>
        <fullName evidence="5">Ketoreductase domain-containing protein</fullName>
    </recommendedName>
</protein>
<comment type="similarity">
    <text evidence="1 3">Belongs to the short-chain dehydrogenases/reductases (SDR) family.</text>
</comment>
<dbReference type="PANTHER" id="PTHR44196:SF1">
    <property type="entry name" value="DEHYDROGENASE_REDUCTASE SDR FAMILY MEMBER 7B"/>
    <property type="match status" value="1"/>
</dbReference>
<dbReference type="Pfam" id="PF00106">
    <property type="entry name" value="adh_short"/>
    <property type="match status" value="1"/>
</dbReference>
<dbReference type="PRINTS" id="PR00081">
    <property type="entry name" value="GDHRDH"/>
</dbReference>
<reference evidence="6" key="2">
    <citation type="submission" date="2020-09" db="EMBL/GenBank/DDBJ databases">
        <authorList>
            <person name="Sun Q."/>
            <person name="Ohkuma M."/>
        </authorList>
    </citation>
    <scope>NUCLEOTIDE SEQUENCE</scope>
    <source>
        <strain evidence="6">JCM 4633</strain>
    </source>
</reference>
<evidence type="ECO:0000256" key="2">
    <source>
        <dbReference type="ARBA" id="ARBA00023002"/>
    </source>
</evidence>
<dbReference type="EMBL" id="BMVB01000003">
    <property type="protein sequence ID" value="GHC40283.1"/>
    <property type="molecule type" value="Genomic_DNA"/>
</dbReference>
<accession>A0A918WDA1</accession>
<dbReference type="GO" id="GO:0016020">
    <property type="term" value="C:membrane"/>
    <property type="evidence" value="ECO:0007669"/>
    <property type="project" value="TreeGrafter"/>
</dbReference>
<evidence type="ECO:0000256" key="3">
    <source>
        <dbReference type="RuleBase" id="RU000363"/>
    </source>
</evidence>
<evidence type="ECO:0000259" key="5">
    <source>
        <dbReference type="SMART" id="SM00822"/>
    </source>
</evidence>
<evidence type="ECO:0000313" key="7">
    <source>
        <dbReference type="Proteomes" id="UP000646244"/>
    </source>
</evidence>
<evidence type="ECO:0000256" key="1">
    <source>
        <dbReference type="ARBA" id="ARBA00006484"/>
    </source>
</evidence>
<organism evidence="6 7">
    <name type="scientific">Streptomyces cinnamoneus</name>
    <name type="common">Streptoverticillium cinnamoneum</name>
    <dbReference type="NCBI Taxonomy" id="53446"/>
    <lineage>
        <taxon>Bacteria</taxon>
        <taxon>Bacillati</taxon>
        <taxon>Actinomycetota</taxon>
        <taxon>Actinomycetes</taxon>
        <taxon>Kitasatosporales</taxon>
        <taxon>Streptomycetaceae</taxon>
        <taxon>Streptomyces</taxon>
        <taxon>Streptomyces cinnamoneus group</taxon>
    </lineage>
</organism>
<feature type="compositionally biased region" description="Basic residues" evidence="4">
    <location>
        <begin position="14"/>
        <end position="23"/>
    </location>
</feature>
<evidence type="ECO:0000256" key="4">
    <source>
        <dbReference type="SAM" id="MobiDB-lite"/>
    </source>
</evidence>
<proteinExistence type="inferred from homology"/>
<dbReference type="SUPFAM" id="SSF51735">
    <property type="entry name" value="NAD(P)-binding Rossmann-fold domains"/>
    <property type="match status" value="1"/>
</dbReference>
<dbReference type="SMART" id="SM00822">
    <property type="entry name" value="PKS_KR"/>
    <property type="match status" value="1"/>
</dbReference>
<dbReference type="InterPro" id="IPR002347">
    <property type="entry name" value="SDR_fam"/>
</dbReference>
<dbReference type="Gene3D" id="3.40.50.720">
    <property type="entry name" value="NAD(P)-binding Rossmann-like Domain"/>
    <property type="match status" value="1"/>
</dbReference>
<sequence length="306" mass="32507">MPTPCDQEQPARAAQRRWRRPRRPDRLTARLAGTVGRRRVVVTGASGAIGGQLAVLLGQAGADLVLLGRNRTALAETARRTEEAGGTARVCPVDLTDPAAVARFADRLTAECGAADVLVNNAGRSIRRGAVNALDRAHDYRRMMAVNYFGAVDLTLRLLPGMHERGHGHIVNVATIGRQLGMGRFTAYNPSKAALEAFGQSLGAELRREGIRVSTVHLPLVRTPMSAPTTAFARLPALDARQAARMIGTALVTGTPRVSTPLGTLGELLGVVAPRALLALAALEYRYLPESPGAARNPARTTGRDA</sequence>
<dbReference type="CDD" id="cd05233">
    <property type="entry name" value="SDR_c"/>
    <property type="match status" value="1"/>
</dbReference>
<evidence type="ECO:0000313" key="6">
    <source>
        <dbReference type="EMBL" id="GHC40283.1"/>
    </source>
</evidence>
<comment type="caution">
    <text evidence="6">The sequence shown here is derived from an EMBL/GenBank/DDBJ whole genome shotgun (WGS) entry which is preliminary data.</text>
</comment>
<dbReference type="AlphaFoldDB" id="A0A918WDA1"/>
<dbReference type="InterPro" id="IPR036291">
    <property type="entry name" value="NAD(P)-bd_dom_sf"/>
</dbReference>
<dbReference type="Proteomes" id="UP000646244">
    <property type="component" value="Unassembled WGS sequence"/>
</dbReference>